<sequence length="332" mass="35580">MSSKRGRKRNDNLPPNRARDVQRAFRARRAAHLEALEQRCSELEEENNTLRAALNLPPANRPLLGKGPTGKDKPKGNNKSPPAEAGITSLLPSIPALTSSGTLPPMSRTESPLSTGSTSAHSMSPDPPMSAAMSMPQQSGPDMDPTGWSESMFGDKESNPPLPSSAFSLPSPAPQGSPFGSMGRSTTSDLFSNPVQDKFPGFSSSDEKSFGYLPPDDRRTFTYPHSLLSNHPPVASSIPPSLQSHGGGGGNHDVNPPMSLPAFLQRRSITEPDSYRNLLNQLSHGQSQQQNPLQTPAPRMPSAMQLNAIDSTMSDFDLPGGSGNQRRYPGLH</sequence>
<evidence type="ECO:0008006" key="4">
    <source>
        <dbReference type="Google" id="ProtNLM"/>
    </source>
</evidence>
<name>A0A1M2VBE8_TRAPU</name>
<feature type="region of interest" description="Disordered" evidence="1">
    <location>
        <begin position="1"/>
        <end position="25"/>
    </location>
</feature>
<dbReference type="OrthoDB" id="2552152at2759"/>
<feature type="region of interest" description="Disordered" evidence="1">
    <location>
        <begin position="281"/>
        <end position="332"/>
    </location>
</feature>
<proteinExistence type="predicted"/>
<dbReference type="Proteomes" id="UP000184267">
    <property type="component" value="Unassembled WGS sequence"/>
</dbReference>
<evidence type="ECO:0000256" key="1">
    <source>
        <dbReference type="SAM" id="MobiDB-lite"/>
    </source>
</evidence>
<reference evidence="2 3" key="1">
    <citation type="submission" date="2016-10" db="EMBL/GenBank/DDBJ databases">
        <title>Genome sequence of the basidiomycete white-rot fungus Trametes pubescens.</title>
        <authorList>
            <person name="Makela M.R."/>
            <person name="Granchi Z."/>
            <person name="Peng M."/>
            <person name="De Vries R.P."/>
            <person name="Grigoriev I."/>
            <person name="Riley R."/>
            <person name="Hilden K."/>
        </authorList>
    </citation>
    <scope>NUCLEOTIDE SEQUENCE [LARGE SCALE GENOMIC DNA]</scope>
    <source>
        <strain evidence="2 3">FBCC735</strain>
    </source>
</reference>
<dbReference type="Gene3D" id="1.20.5.170">
    <property type="match status" value="1"/>
</dbReference>
<organism evidence="2 3">
    <name type="scientific">Trametes pubescens</name>
    <name type="common">White-rot fungus</name>
    <dbReference type="NCBI Taxonomy" id="154538"/>
    <lineage>
        <taxon>Eukaryota</taxon>
        <taxon>Fungi</taxon>
        <taxon>Dikarya</taxon>
        <taxon>Basidiomycota</taxon>
        <taxon>Agaricomycotina</taxon>
        <taxon>Agaricomycetes</taxon>
        <taxon>Polyporales</taxon>
        <taxon>Polyporaceae</taxon>
        <taxon>Trametes</taxon>
    </lineage>
</organism>
<protein>
    <recommendedName>
        <fullName evidence="4">BZIP domain-containing protein</fullName>
    </recommendedName>
</protein>
<dbReference type="SUPFAM" id="SSF57959">
    <property type="entry name" value="Leucine zipper domain"/>
    <property type="match status" value="1"/>
</dbReference>
<evidence type="ECO:0000313" key="2">
    <source>
        <dbReference type="EMBL" id="OJT04865.1"/>
    </source>
</evidence>
<feature type="region of interest" description="Disordered" evidence="1">
    <location>
        <begin position="51"/>
        <end position="259"/>
    </location>
</feature>
<keyword evidence="3" id="KW-1185">Reference proteome</keyword>
<accession>A0A1M2VBE8</accession>
<gene>
    <name evidence="2" type="ORF">TRAPUB_4437</name>
</gene>
<evidence type="ECO:0000313" key="3">
    <source>
        <dbReference type="Proteomes" id="UP000184267"/>
    </source>
</evidence>
<feature type="compositionally biased region" description="Low complexity" evidence="1">
    <location>
        <begin position="51"/>
        <end position="66"/>
    </location>
</feature>
<feature type="compositionally biased region" description="Low complexity" evidence="1">
    <location>
        <begin position="119"/>
        <end position="136"/>
    </location>
</feature>
<feature type="compositionally biased region" description="Basic and acidic residues" evidence="1">
    <location>
        <begin position="205"/>
        <end position="220"/>
    </location>
</feature>
<feature type="compositionally biased region" description="Polar residues" evidence="1">
    <location>
        <begin position="96"/>
        <end position="118"/>
    </location>
</feature>
<dbReference type="GO" id="GO:0003700">
    <property type="term" value="F:DNA-binding transcription factor activity"/>
    <property type="evidence" value="ECO:0007669"/>
    <property type="project" value="InterPro"/>
</dbReference>
<dbReference type="OMA" id="WSESMFG"/>
<feature type="compositionally biased region" description="Polar residues" evidence="1">
    <location>
        <begin position="183"/>
        <end position="195"/>
    </location>
</feature>
<feature type="compositionally biased region" description="Polar residues" evidence="1">
    <location>
        <begin position="281"/>
        <end position="294"/>
    </location>
</feature>
<comment type="caution">
    <text evidence="2">The sequence shown here is derived from an EMBL/GenBank/DDBJ whole genome shotgun (WGS) entry which is preliminary data.</text>
</comment>
<dbReference type="AlphaFoldDB" id="A0A1M2VBE8"/>
<dbReference type="EMBL" id="MNAD01001516">
    <property type="protein sequence ID" value="OJT04865.1"/>
    <property type="molecule type" value="Genomic_DNA"/>
</dbReference>
<dbReference type="InterPro" id="IPR046347">
    <property type="entry name" value="bZIP_sf"/>
</dbReference>
<feature type="compositionally biased region" description="Polar residues" evidence="1">
    <location>
        <begin position="304"/>
        <end position="314"/>
    </location>
</feature>